<proteinExistence type="predicted"/>
<dbReference type="AlphaFoldDB" id="L1N1X8"/>
<dbReference type="PANTHER" id="PTHR43037">
    <property type="entry name" value="UNNAMED PRODUCT-RELATED"/>
    <property type="match status" value="1"/>
</dbReference>
<dbReference type="SUPFAM" id="SSF53474">
    <property type="entry name" value="alpha/beta-Hydrolases"/>
    <property type="match status" value="1"/>
</dbReference>
<dbReference type="HOGENOM" id="CLU_064094_2_0_10"/>
<keyword evidence="3" id="KW-1185">Reference proteome</keyword>
<dbReference type="PATRIC" id="fig|1127699.3.peg.2049"/>
<sequence length="253" mass="28585">MAQIVKNGTFETRKNVIVGGYNFWVYTPAEYHEDDHPLPLVIFLHGASLCGNNLQRVRRYGVLDAIDRGKIIPTLVVAPQNPGGAWSPKKLNDLLEWTKNNYRVDTTRVYVLGMSLGGYGTMDFVGTYPEKIAAAMALCGGCSLNDVSGIGKVPMWIMHGTSDRAVSVKQSEIVVNKLKEQGNDKLLRYDWVPGGSHGLLARLFYLQKTYDWLFSHSLLDTPRTIDRHFEITREDINQTYQELKRLPSMYEAD</sequence>
<evidence type="ECO:0000313" key="2">
    <source>
        <dbReference type="EMBL" id="EKX97322.1"/>
    </source>
</evidence>
<name>L1N1X8_9BACT</name>
<organism evidence="2 3">
    <name type="scientific">Hoylesella saccharolytica F0055</name>
    <dbReference type="NCBI Taxonomy" id="1127699"/>
    <lineage>
        <taxon>Bacteria</taxon>
        <taxon>Pseudomonadati</taxon>
        <taxon>Bacteroidota</taxon>
        <taxon>Bacteroidia</taxon>
        <taxon>Bacteroidales</taxon>
        <taxon>Prevotellaceae</taxon>
        <taxon>Hoylesella</taxon>
    </lineage>
</organism>
<dbReference type="EMBL" id="AMEP01000142">
    <property type="protein sequence ID" value="EKX97322.1"/>
    <property type="molecule type" value="Genomic_DNA"/>
</dbReference>
<evidence type="ECO:0008006" key="4">
    <source>
        <dbReference type="Google" id="ProtNLM"/>
    </source>
</evidence>
<reference evidence="2 3" key="1">
    <citation type="submission" date="2012-05" db="EMBL/GenBank/DDBJ databases">
        <authorList>
            <person name="Weinstock G."/>
            <person name="Sodergren E."/>
            <person name="Lobos E.A."/>
            <person name="Fulton L."/>
            <person name="Fulton R."/>
            <person name="Courtney L."/>
            <person name="Fronick C."/>
            <person name="O'Laughlin M."/>
            <person name="Godfrey J."/>
            <person name="Wilson R.M."/>
            <person name="Miner T."/>
            <person name="Farmer C."/>
            <person name="Delehaunty K."/>
            <person name="Cordes M."/>
            <person name="Minx P."/>
            <person name="Tomlinson C."/>
            <person name="Chen J."/>
            <person name="Wollam A."/>
            <person name="Pepin K.H."/>
            <person name="Bhonagiri V."/>
            <person name="Zhang X."/>
            <person name="Suruliraj S."/>
            <person name="Warren W."/>
            <person name="Mitreva M."/>
            <person name="Mardis E.R."/>
            <person name="Wilson R.K."/>
        </authorList>
    </citation>
    <scope>NUCLEOTIDE SEQUENCE [LARGE SCALE GENOMIC DNA]</scope>
    <source>
        <strain evidence="2 3">F0055</strain>
    </source>
</reference>
<dbReference type="Gene3D" id="3.40.50.1820">
    <property type="entry name" value="alpha/beta hydrolase"/>
    <property type="match status" value="1"/>
</dbReference>
<dbReference type="Proteomes" id="UP000010433">
    <property type="component" value="Unassembled WGS sequence"/>
</dbReference>
<keyword evidence="1" id="KW-0732">Signal</keyword>
<evidence type="ECO:0000313" key="3">
    <source>
        <dbReference type="Proteomes" id="UP000010433"/>
    </source>
</evidence>
<dbReference type="PANTHER" id="PTHR43037:SF1">
    <property type="entry name" value="BLL1128 PROTEIN"/>
    <property type="match status" value="1"/>
</dbReference>
<dbReference type="InterPro" id="IPR050955">
    <property type="entry name" value="Plant_Biomass_Hydrol_Est"/>
</dbReference>
<gene>
    <name evidence="2" type="ORF">HMPREF9151_02241</name>
</gene>
<dbReference type="InterPro" id="IPR029058">
    <property type="entry name" value="AB_hydrolase_fold"/>
</dbReference>
<evidence type="ECO:0000256" key="1">
    <source>
        <dbReference type="ARBA" id="ARBA00022729"/>
    </source>
</evidence>
<protein>
    <recommendedName>
        <fullName evidence="4">Phospholipase/carboxylesterase</fullName>
    </recommendedName>
</protein>
<comment type="caution">
    <text evidence="2">The sequence shown here is derived from an EMBL/GenBank/DDBJ whole genome shotgun (WGS) entry which is preliminary data.</text>
</comment>
<accession>L1N1X8</accession>
<dbReference type="RefSeq" id="WP_009161101.1">
    <property type="nucleotide sequence ID" value="NZ_KB290960.1"/>
</dbReference>